<evidence type="ECO:0000256" key="1">
    <source>
        <dbReference type="ARBA" id="ARBA00022737"/>
    </source>
</evidence>
<dbReference type="PANTHER" id="PTHR46618">
    <property type="entry name" value="ARMADILLO REPEAT-CONTAINING PROTEIN 3"/>
    <property type="match status" value="1"/>
</dbReference>
<evidence type="ECO:0000313" key="6">
    <source>
        <dbReference type="Proteomes" id="UP000004994"/>
    </source>
</evidence>
<evidence type="ECO:0000259" key="4">
    <source>
        <dbReference type="Pfam" id="PF14381"/>
    </source>
</evidence>
<keyword evidence="1" id="KW-0677">Repeat</keyword>
<accession>A0A3Q7H098</accession>
<name>A0A3Q7H098_SOLLC</name>
<dbReference type="OMA" id="NIGMARH"/>
<dbReference type="InParanoid" id="A0A3Q7H098"/>
<feature type="transmembrane region" description="Helical" evidence="3">
    <location>
        <begin position="333"/>
        <end position="354"/>
    </location>
</feature>
<protein>
    <recommendedName>
        <fullName evidence="4">EDR1/CTR1/ARMC3-like peptidase-like domain-containing protein</fullName>
    </recommendedName>
</protein>
<dbReference type="PANTHER" id="PTHR46618:SF1">
    <property type="entry name" value="ARMADILLO REPEAT-CONTAINING PROTEIN 3"/>
    <property type="match status" value="1"/>
</dbReference>
<organism evidence="5">
    <name type="scientific">Solanum lycopersicum</name>
    <name type="common">Tomato</name>
    <name type="synonym">Lycopersicon esculentum</name>
    <dbReference type="NCBI Taxonomy" id="4081"/>
    <lineage>
        <taxon>Eukaryota</taxon>
        <taxon>Viridiplantae</taxon>
        <taxon>Streptophyta</taxon>
        <taxon>Embryophyta</taxon>
        <taxon>Tracheophyta</taxon>
        <taxon>Spermatophyta</taxon>
        <taxon>Magnoliopsida</taxon>
        <taxon>eudicotyledons</taxon>
        <taxon>Gunneridae</taxon>
        <taxon>Pentapetalae</taxon>
        <taxon>asterids</taxon>
        <taxon>lamiids</taxon>
        <taxon>Solanales</taxon>
        <taxon>Solanaceae</taxon>
        <taxon>Solanoideae</taxon>
        <taxon>Solaneae</taxon>
        <taxon>Solanum</taxon>
        <taxon>Solanum subgen. Lycopersicon</taxon>
    </lineage>
</organism>
<dbReference type="Gramene" id="Solyc06g068985.1.1">
    <property type="protein sequence ID" value="Solyc06g068985.1.1"/>
    <property type="gene ID" value="Solyc06g068985.1"/>
</dbReference>
<evidence type="ECO:0000256" key="2">
    <source>
        <dbReference type="SAM" id="MobiDB-lite"/>
    </source>
</evidence>
<proteinExistence type="predicted"/>
<feature type="region of interest" description="Disordered" evidence="2">
    <location>
        <begin position="54"/>
        <end position="91"/>
    </location>
</feature>
<evidence type="ECO:0000313" key="5">
    <source>
        <dbReference type="EnsemblPlants" id="Solyc06g068985.1.1"/>
    </source>
</evidence>
<evidence type="ECO:0000256" key="3">
    <source>
        <dbReference type="SAM" id="Phobius"/>
    </source>
</evidence>
<dbReference type="PaxDb" id="4081-Solyc06g068980.2.1"/>
<reference evidence="5" key="1">
    <citation type="journal article" date="2012" name="Nature">
        <title>The tomato genome sequence provides insights into fleshy fruit evolution.</title>
        <authorList>
            <consortium name="Tomato Genome Consortium"/>
        </authorList>
    </citation>
    <scope>NUCLEOTIDE SEQUENCE [LARGE SCALE GENOMIC DNA]</scope>
    <source>
        <strain evidence="5">cv. Heinz 1706</strain>
    </source>
</reference>
<dbReference type="Proteomes" id="UP000004994">
    <property type="component" value="Chromosome 6"/>
</dbReference>
<feature type="transmembrane region" description="Helical" evidence="3">
    <location>
        <begin position="430"/>
        <end position="449"/>
    </location>
</feature>
<dbReference type="InterPro" id="IPR055164">
    <property type="entry name" value="EDR1/CTR1/ARMC3-like_pept-like"/>
</dbReference>
<keyword evidence="3" id="KW-0472">Membrane</keyword>
<feature type="domain" description="EDR1/CTR1/ARMC3-like peptidase-like" evidence="4">
    <location>
        <begin position="198"/>
        <end position="395"/>
    </location>
</feature>
<keyword evidence="3" id="KW-0812">Transmembrane</keyword>
<reference evidence="5" key="2">
    <citation type="submission" date="2019-01" db="UniProtKB">
        <authorList>
            <consortium name="EnsemblPlants"/>
        </authorList>
    </citation>
    <scope>IDENTIFICATION</scope>
    <source>
        <strain evidence="5">cv. Heinz 1706</strain>
    </source>
</reference>
<feature type="compositionally biased region" description="Low complexity" evidence="2">
    <location>
        <begin position="54"/>
        <end position="67"/>
    </location>
</feature>
<feature type="compositionally biased region" description="Basic and acidic residues" evidence="2">
    <location>
        <begin position="71"/>
        <end position="82"/>
    </location>
</feature>
<dbReference type="STRING" id="4081.A0A3Q7H098"/>
<dbReference type="AlphaFoldDB" id="A0A3Q7H098"/>
<feature type="region of interest" description="Disordered" evidence="2">
    <location>
        <begin position="103"/>
        <end position="133"/>
    </location>
</feature>
<dbReference type="InterPro" id="IPR052441">
    <property type="entry name" value="Armadillo-Ser/Thr_Kinase"/>
</dbReference>
<sequence length="461" mass="51074">MKFLGILVWCSDTGTSEKPSGSFLISEVLSTTTKHCGLVNTTMKNFLKKLHIGSNQSEDSEGSTSSSRSKKLTDVSSPEKHSSSRSYHGSDNKPFSAISGWLNSVTNRHSPSPPSSSNVNRGNRMEHSDSVSIGGTDAVLDALQRDSESSSSRDPGVEEEYQIQLALELSAKEDPEAVQIEAVKQISLGSSAPENAPAEVVAYRYWTLEFEHCIIMNYNALSYDDKILDGFYDLYGVLMESNSSKMPSLIDLQRTEVSDHISWEAILISKAADSKLLKLEQRALEIAVEERSKLMDFSASSLVHELAVLVSDHMGGPVVDPESMLLAWRSISYNLKATLGSMVLPLGSLTIGLARHRALLFKVLADSVGIPCRLVKGKQYTGSDDVAMNYVKIDGRLLLFTLPSFLDAIDAIFFFYVLSGGVYILKLGQYFHFSWIFFLGWFALHKYTLWLSQRKCQPYQT</sequence>
<feature type="transmembrane region" description="Helical" evidence="3">
    <location>
        <begin position="397"/>
        <end position="418"/>
    </location>
</feature>
<dbReference type="EnsemblPlants" id="Solyc06g068985.1.1">
    <property type="protein sequence ID" value="Solyc06g068985.1.1"/>
    <property type="gene ID" value="Solyc06g068985.1"/>
</dbReference>
<dbReference type="Pfam" id="PF14381">
    <property type="entry name" value="EDR1_CTR1_ARMC3_pept"/>
    <property type="match status" value="1"/>
</dbReference>
<keyword evidence="6" id="KW-1185">Reference proteome</keyword>
<keyword evidence="3" id="KW-1133">Transmembrane helix</keyword>